<organism evidence="1 2">
    <name type="scientific">Arabis alpina</name>
    <name type="common">Alpine rock-cress</name>
    <dbReference type="NCBI Taxonomy" id="50452"/>
    <lineage>
        <taxon>Eukaryota</taxon>
        <taxon>Viridiplantae</taxon>
        <taxon>Streptophyta</taxon>
        <taxon>Embryophyta</taxon>
        <taxon>Tracheophyta</taxon>
        <taxon>Spermatophyta</taxon>
        <taxon>Magnoliopsida</taxon>
        <taxon>eudicotyledons</taxon>
        <taxon>Gunneridae</taxon>
        <taxon>Pentapetalae</taxon>
        <taxon>rosids</taxon>
        <taxon>malvids</taxon>
        <taxon>Brassicales</taxon>
        <taxon>Brassicaceae</taxon>
        <taxon>Arabideae</taxon>
        <taxon>Arabis</taxon>
    </lineage>
</organism>
<reference evidence="2" key="1">
    <citation type="journal article" date="2015" name="Nat. Plants">
        <title>Genome expansion of Arabis alpina linked with retrotransposition and reduced symmetric DNA methylation.</title>
        <authorList>
            <person name="Willing E.M."/>
            <person name="Rawat V."/>
            <person name="Mandakova T."/>
            <person name="Maumus F."/>
            <person name="James G.V."/>
            <person name="Nordstroem K.J."/>
            <person name="Becker C."/>
            <person name="Warthmann N."/>
            <person name="Chica C."/>
            <person name="Szarzynska B."/>
            <person name="Zytnicki M."/>
            <person name="Albani M.C."/>
            <person name="Kiefer C."/>
            <person name="Bergonzi S."/>
            <person name="Castaings L."/>
            <person name="Mateos J.L."/>
            <person name="Berns M.C."/>
            <person name="Bujdoso N."/>
            <person name="Piofczyk T."/>
            <person name="de Lorenzo L."/>
            <person name="Barrero-Sicilia C."/>
            <person name="Mateos I."/>
            <person name="Piednoel M."/>
            <person name="Hagmann J."/>
            <person name="Chen-Min-Tao R."/>
            <person name="Iglesias-Fernandez R."/>
            <person name="Schuster S.C."/>
            <person name="Alonso-Blanco C."/>
            <person name="Roudier F."/>
            <person name="Carbonero P."/>
            <person name="Paz-Ares J."/>
            <person name="Davis S.J."/>
            <person name="Pecinka A."/>
            <person name="Quesneville H."/>
            <person name="Colot V."/>
            <person name="Lysak M.A."/>
            <person name="Weigel D."/>
            <person name="Coupland G."/>
            <person name="Schneeberger K."/>
        </authorList>
    </citation>
    <scope>NUCLEOTIDE SEQUENCE [LARGE SCALE GENOMIC DNA]</scope>
    <source>
        <strain evidence="2">cv. Pajares</strain>
    </source>
</reference>
<dbReference type="AlphaFoldDB" id="A0A087HDY0"/>
<name>A0A087HDY0_ARAAL</name>
<evidence type="ECO:0000313" key="1">
    <source>
        <dbReference type="EMBL" id="KFK40332.1"/>
    </source>
</evidence>
<dbReference type="Gramene" id="KFK40332">
    <property type="protein sequence ID" value="KFK40332"/>
    <property type="gene ID" value="AALP_AA3G360400"/>
</dbReference>
<protein>
    <submittedName>
        <fullName evidence="1">Uncharacterized protein</fullName>
    </submittedName>
</protein>
<accession>A0A087HDY0</accession>
<gene>
    <name evidence="1" type="ordered locus">AALP_Aa3g360400</name>
</gene>
<proteinExistence type="predicted"/>
<dbReference type="Proteomes" id="UP000029120">
    <property type="component" value="Chromosome 3"/>
</dbReference>
<dbReference type="EMBL" id="CM002871">
    <property type="protein sequence ID" value="KFK40332.1"/>
    <property type="molecule type" value="Genomic_DNA"/>
</dbReference>
<dbReference type="OrthoDB" id="288590at2759"/>
<evidence type="ECO:0000313" key="2">
    <source>
        <dbReference type="Proteomes" id="UP000029120"/>
    </source>
</evidence>
<keyword evidence="2" id="KW-1185">Reference proteome</keyword>
<dbReference type="eggNOG" id="KOG0143">
    <property type="taxonomic scope" value="Eukaryota"/>
</dbReference>
<sequence>MDGYVSQLHKFAERLSKLMCENLGLDEEERMNAFSHEKSSCCVTFIKKIKVMSGSSCFSHETITTPLDTKACNMSSHI</sequence>